<dbReference type="Gene3D" id="1.10.640.10">
    <property type="entry name" value="Haem peroxidase domain superfamily, animal type"/>
    <property type="match status" value="1"/>
</dbReference>
<keyword evidence="2" id="KW-0479">Metal-binding</keyword>
<evidence type="ECO:0000313" key="4">
    <source>
        <dbReference type="Proteomes" id="UP000887013"/>
    </source>
</evidence>
<dbReference type="OrthoDB" id="823504at2759"/>
<comment type="caution">
    <text evidence="3">The sequence shown here is derived from an EMBL/GenBank/DDBJ whole genome shotgun (WGS) entry which is preliminary data.</text>
</comment>
<protein>
    <submittedName>
        <fullName evidence="3">Peroxidase</fullName>
    </submittedName>
</protein>
<keyword evidence="1 3" id="KW-0575">Peroxidase</keyword>
<dbReference type="EMBL" id="BMAW01077425">
    <property type="protein sequence ID" value="GFU06332.1"/>
    <property type="molecule type" value="Genomic_DNA"/>
</dbReference>
<keyword evidence="4" id="KW-1185">Reference proteome</keyword>
<dbReference type="InterPro" id="IPR037120">
    <property type="entry name" value="Haem_peroxidase_sf_animal"/>
</dbReference>
<proteinExistence type="predicted"/>
<dbReference type="AlphaFoldDB" id="A0A8X6UD27"/>
<dbReference type="PROSITE" id="PS50292">
    <property type="entry name" value="PEROXIDASE_3"/>
    <property type="match status" value="1"/>
</dbReference>
<keyword evidence="1 3" id="KW-0560">Oxidoreductase</keyword>
<organism evidence="3 4">
    <name type="scientific">Nephila pilipes</name>
    <name type="common">Giant wood spider</name>
    <name type="synonym">Nephila maculata</name>
    <dbReference type="NCBI Taxonomy" id="299642"/>
    <lineage>
        <taxon>Eukaryota</taxon>
        <taxon>Metazoa</taxon>
        <taxon>Ecdysozoa</taxon>
        <taxon>Arthropoda</taxon>
        <taxon>Chelicerata</taxon>
        <taxon>Arachnida</taxon>
        <taxon>Araneae</taxon>
        <taxon>Araneomorphae</taxon>
        <taxon>Entelegynae</taxon>
        <taxon>Araneoidea</taxon>
        <taxon>Nephilidae</taxon>
        <taxon>Nephila</taxon>
    </lineage>
</organism>
<dbReference type="SUPFAM" id="SSF48113">
    <property type="entry name" value="Heme-dependent peroxidases"/>
    <property type="match status" value="1"/>
</dbReference>
<dbReference type="GO" id="GO:0020037">
    <property type="term" value="F:heme binding"/>
    <property type="evidence" value="ECO:0007669"/>
    <property type="project" value="InterPro"/>
</dbReference>
<dbReference type="Pfam" id="PF03098">
    <property type="entry name" value="An_peroxidase"/>
    <property type="match status" value="2"/>
</dbReference>
<dbReference type="PANTHER" id="PTHR11475">
    <property type="entry name" value="OXIDASE/PEROXIDASE"/>
    <property type="match status" value="1"/>
</dbReference>
<dbReference type="GO" id="GO:0006979">
    <property type="term" value="P:response to oxidative stress"/>
    <property type="evidence" value="ECO:0007669"/>
    <property type="project" value="InterPro"/>
</dbReference>
<accession>A0A8X6UD27</accession>
<dbReference type="InterPro" id="IPR010255">
    <property type="entry name" value="Haem_peroxidase_sf"/>
</dbReference>
<evidence type="ECO:0000313" key="3">
    <source>
        <dbReference type="EMBL" id="GFU06332.1"/>
    </source>
</evidence>
<reference evidence="3" key="1">
    <citation type="submission" date="2020-08" db="EMBL/GenBank/DDBJ databases">
        <title>Multicomponent nature underlies the extraordinary mechanical properties of spider dragline silk.</title>
        <authorList>
            <person name="Kono N."/>
            <person name="Nakamura H."/>
            <person name="Mori M."/>
            <person name="Yoshida Y."/>
            <person name="Ohtoshi R."/>
            <person name="Malay A.D."/>
            <person name="Moran D.A.P."/>
            <person name="Tomita M."/>
            <person name="Numata K."/>
            <person name="Arakawa K."/>
        </authorList>
    </citation>
    <scope>NUCLEOTIDE SEQUENCE</scope>
</reference>
<evidence type="ECO:0000256" key="1">
    <source>
        <dbReference type="ARBA" id="ARBA00022559"/>
    </source>
</evidence>
<sequence length="628" mass="71353">MTLRKEQKEYNILAVPIPENPNECQENTTFHCDSTYPYRTMNGTCNNLDHPTWGSTNECYLRFQPAFYDGYGNYRKSVEGGALPKLRDITLNIFTNVHRPSSKLSFMFTVYGQTVAHDLSRAVIMNLTVPCCSPENENEPSCMHFSIRSNDPFYSQFNLTCLEMHRSQPCTICNTTNREQINGVTSALDASLVYGENEKLAQEIRANDGTGVLRSIYTKQGELLPIDKNPSLIFCPLEIESKCFLAGDIRANQHSTLTSMQTLYMREHNRLAMKLKVMNSHWDEERLYQEARRINIAQLQCITFKEYLPLLLGPTLIKEFDLSIKDGSSGSKYNSNIRLGVRSEFAIAVFRLHSMIPKNVGFSLKKFKNLYFNPDLIRTEHLGEILQGVCQVPSEKYDYNHVEDVTNFMARSFQTYIAVNLVSLPYLGYVLRGRNCSIEASKVFEPLDVGIPGTPYGHDLSSVDIQRGRDHGLAPYIHMVRFCSEGLINISSFRDLSPLLMSKKSAALLEENYAAVEDIDLWVGVQMEHAFPDSEVGPTAACIIAKQFYSTKFGDRFFFEHEGEVPSFTSVQRKSLKKCSLSRLLCDNTRITQIQKNVMLLPSVQNPEIPCDDIAEIDLMPWTETTAE</sequence>
<feature type="binding site" description="axial binding residue" evidence="2">
    <location>
        <position position="353"/>
    </location>
    <ligand>
        <name>heme b</name>
        <dbReference type="ChEBI" id="CHEBI:60344"/>
    </ligand>
    <ligandPart>
        <name>Fe</name>
        <dbReference type="ChEBI" id="CHEBI:18248"/>
    </ligandPart>
</feature>
<keyword evidence="2" id="KW-0408">Iron</keyword>
<dbReference type="PANTHER" id="PTHR11475:SF141">
    <property type="entry name" value="CARDINAL"/>
    <property type="match status" value="1"/>
</dbReference>
<gene>
    <name evidence="3" type="primary">Pxd</name>
    <name evidence="3" type="ORF">NPIL_200511</name>
</gene>
<dbReference type="Proteomes" id="UP000887013">
    <property type="component" value="Unassembled WGS sequence"/>
</dbReference>
<keyword evidence="2" id="KW-0349">Heme</keyword>
<evidence type="ECO:0000256" key="2">
    <source>
        <dbReference type="PIRSR" id="PIRSR619791-2"/>
    </source>
</evidence>
<dbReference type="GO" id="GO:0046872">
    <property type="term" value="F:metal ion binding"/>
    <property type="evidence" value="ECO:0007669"/>
    <property type="project" value="UniProtKB-KW"/>
</dbReference>
<dbReference type="PRINTS" id="PR00457">
    <property type="entry name" value="ANPEROXIDASE"/>
</dbReference>
<dbReference type="GO" id="GO:0004601">
    <property type="term" value="F:peroxidase activity"/>
    <property type="evidence" value="ECO:0007669"/>
    <property type="project" value="UniProtKB-KW"/>
</dbReference>
<name>A0A8X6UD27_NEPPI</name>
<dbReference type="InterPro" id="IPR019791">
    <property type="entry name" value="Haem_peroxidase_animal"/>
</dbReference>
<dbReference type="CDD" id="cd09823">
    <property type="entry name" value="peroxinectin_like"/>
    <property type="match status" value="1"/>
</dbReference>